<dbReference type="CDD" id="cd05233">
    <property type="entry name" value="SDR_c"/>
    <property type="match status" value="1"/>
</dbReference>
<protein>
    <submittedName>
        <fullName evidence="3">SDR family oxidoreductase</fullName>
    </submittedName>
</protein>
<dbReference type="SMART" id="SM00822">
    <property type="entry name" value="PKS_KR"/>
    <property type="match status" value="1"/>
</dbReference>
<dbReference type="PRINTS" id="PR00081">
    <property type="entry name" value="GDHRDH"/>
</dbReference>
<dbReference type="InterPro" id="IPR020904">
    <property type="entry name" value="Sc_DH/Rdtase_CS"/>
</dbReference>
<organism evidence="3 4">
    <name type="scientific">Rhizobium tumorigenes</name>
    <dbReference type="NCBI Taxonomy" id="2041385"/>
    <lineage>
        <taxon>Bacteria</taxon>
        <taxon>Pseudomonadati</taxon>
        <taxon>Pseudomonadota</taxon>
        <taxon>Alphaproteobacteria</taxon>
        <taxon>Hyphomicrobiales</taxon>
        <taxon>Rhizobiaceae</taxon>
        <taxon>Rhizobium/Agrobacterium group</taxon>
        <taxon>Rhizobium</taxon>
    </lineage>
</organism>
<dbReference type="Gene3D" id="3.40.50.720">
    <property type="entry name" value="NAD(P)-binding Rossmann-like Domain"/>
    <property type="match status" value="1"/>
</dbReference>
<dbReference type="InterPro" id="IPR036291">
    <property type="entry name" value="NAD(P)-bd_dom_sf"/>
</dbReference>
<dbReference type="Pfam" id="PF13561">
    <property type="entry name" value="adh_short_C2"/>
    <property type="match status" value="1"/>
</dbReference>
<dbReference type="PANTHER" id="PTHR43975:SF2">
    <property type="entry name" value="EG:BACR7A4.14 PROTEIN-RELATED"/>
    <property type="match status" value="1"/>
</dbReference>
<name>A0AAF1KU71_9HYPH</name>
<reference evidence="3 4" key="1">
    <citation type="journal article" date="2018" name="Sci. Rep.">
        <title>Rhizobium tumorigenes sp. nov., a novel plant tumorigenic bacterium isolated from cane gall tumors on thornless blackberry.</title>
        <authorList>
            <person name="Kuzmanovi N."/>
            <person name="Smalla K."/>
            <person name="Gronow S."/>
            <person name="PuBawska J."/>
        </authorList>
    </citation>
    <scope>NUCLEOTIDE SEQUENCE [LARGE SCALE GENOMIC DNA]</scope>
    <source>
        <strain evidence="3 4">1078</strain>
    </source>
</reference>
<dbReference type="NCBIfam" id="NF004847">
    <property type="entry name" value="PRK06198.1"/>
    <property type="match status" value="1"/>
</dbReference>
<sequence length="275" mass="29442">MKSDMGRLDGEIAVVTGGTQGSGAEVARLFAERGAGGLVICGRGREKGEAKAKEITERYGTPVTFVAADLGRVEDCRAVIAAADQTFGRIDALINVAALTDRGTILDTDEALFDSIFAVNTRAPFFLIQDAVKLMLRDGIEGTIVNISSMSSMAGQPFIAAYCASKGALDTLTRNVAFGLLKNRIRCNALNIGWMSTDGEDRIQREYHGAPADWLKDAAARQPIGRLVDPAEVARACAYLSSEESGLMTGATINFDQSIWGAYEDSPHPKEKMTL</sequence>
<dbReference type="PROSITE" id="PS00061">
    <property type="entry name" value="ADH_SHORT"/>
    <property type="match status" value="1"/>
</dbReference>
<dbReference type="SUPFAM" id="SSF51735">
    <property type="entry name" value="NAD(P)-binding Rossmann-fold domains"/>
    <property type="match status" value="1"/>
</dbReference>
<reference evidence="4" key="2">
    <citation type="journal article" date="2023" name="MicrobiologyOpen">
        <title>Genomics of the tumorigenes clade of the family Rhizobiaceae and description of Rhizobium rhododendri sp. nov.</title>
        <authorList>
            <person name="Kuzmanovic N."/>
            <person name="diCenzo G.C."/>
            <person name="Bunk B."/>
            <person name="Sproeer C."/>
            <person name="Fruehling A."/>
            <person name="Neumann-Schaal M."/>
            <person name="Overmann J."/>
            <person name="Smalla K."/>
        </authorList>
    </citation>
    <scope>NUCLEOTIDE SEQUENCE [LARGE SCALE GENOMIC DNA]</scope>
    <source>
        <strain evidence="4">1078</strain>
        <plasmid evidence="4">pRt1078</plasmid>
    </source>
</reference>
<accession>A0AAF1KU71</accession>
<dbReference type="InterPro" id="IPR002347">
    <property type="entry name" value="SDR_fam"/>
</dbReference>
<evidence type="ECO:0000259" key="2">
    <source>
        <dbReference type="SMART" id="SM00822"/>
    </source>
</evidence>
<dbReference type="AlphaFoldDB" id="A0AAF1KU71"/>
<dbReference type="EMBL" id="CP117256">
    <property type="protein sequence ID" value="WFR98110.1"/>
    <property type="molecule type" value="Genomic_DNA"/>
</dbReference>
<evidence type="ECO:0000313" key="3">
    <source>
        <dbReference type="EMBL" id="WFR98110.1"/>
    </source>
</evidence>
<dbReference type="PANTHER" id="PTHR43975">
    <property type="entry name" value="ZGC:101858"/>
    <property type="match status" value="1"/>
</dbReference>
<evidence type="ECO:0000256" key="1">
    <source>
        <dbReference type="ARBA" id="ARBA00006484"/>
    </source>
</evidence>
<dbReference type="InterPro" id="IPR057326">
    <property type="entry name" value="KR_dom"/>
</dbReference>
<evidence type="ECO:0000313" key="4">
    <source>
        <dbReference type="Proteomes" id="UP000249499"/>
    </source>
</evidence>
<gene>
    <name evidence="3" type="ORF">PR017_18445</name>
</gene>
<keyword evidence="3" id="KW-0614">Plasmid</keyword>
<dbReference type="Proteomes" id="UP000249499">
    <property type="component" value="Plasmid pRt1078"/>
</dbReference>
<dbReference type="PRINTS" id="PR00080">
    <property type="entry name" value="SDRFAMILY"/>
</dbReference>
<proteinExistence type="inferred from homology"/>
<dbReference type="KEGG" id="rtu:PR017_18445"/>
<comment type="similarity">
    <text evidence="1">Belongs to the short-chain dehydrogenases/reductases (SDR) family.</text>
</comment>
<geneLocation type="plasmid" evidence="3 4">
    <name>pRt1078</name>
</geneLocation>
<dbReference type="RefSeq" id="WP_111215821.1">
    <property type="nucleotide sequence ID" value="NZ_CP117256.1"/>
</dbReference>
<dbReference type="FunFam" id="3.40.50.720:FF:000084">
    <property type="entry name" value="Short-chain dehydrogenase reductase"/>
    <property type="match status" value="1"/>
</dbReference>
<feature type="domain" description="Ketoreductase" evidence="2">
    <location>
        <begin position="11"/>
        <end position="198"/>
    </location>
</feature>
<keyword evidence="4" id="KW-1185">Reference proteome</keyword>